<name>A0ABS5G1G3_9BRAD</name>
<gene>
    <name evidence="7" type="ORF">JQ619_05180</name>
</gene>
<evidence type="ECO:0000313" key="8">
    <source>
        <dbReference type="Proteomes" id="UP001314635"/>
    </source>
</evidence>
<evidence type="ECO:0000256" key="2">
    <source>
        <dbReference type="ARBA" id="ARBA00022448"/>
    </source>
</evidence>
<dbReference type="PANTHER" id="PTHR43791:SF36">
    <property type="entry name" value="TRANSPORTER, PUTATIVE (AFU_ORTHOLOGUE AFUA_6G08340)-RELATED"/>
    <property type="match status" value="1"/>
</dbReference>
<dbReference type="Proteomes" id="UP001314635">
    <property type="component" value="Unassembled WGS sequence"/>
</dbReference>
<comment type="caution">
    <text evidence="7">The sequence shown here is derived from an EMBL/GenBank/DDBJ whole genome shotgun (WGS) entry which is preliminary data.</text>
</comment>
<evidence type="ECO:0000256" key="4">
    <source>
        <dbReference type="ARBA" id="ARBA00022989"/>
    </source>
</evidence>
<evidence type="ECO:0000256" key="5">
    <source>
        <dbReference type="ARBA" id="ARBA00023136"/>
    </source>
</evidence>
<sequence length="101" mass="10701">MDSTIAARAISKIGWRHLPLLLACFVIAFLDRVNIGFAALTMNADLTFSASVSGLGAVLFFLTYVALEVPSNLALDRYGARRSPARLGGEDETATAPTAAE</sequence>
<evidence type="ECO:0000313" key="7">
    <source>
        <dbReference type="EMBL" id="MBR1135152.1"/>
    </source>
</evidence>
<organism evidence="7 8">
    <name type="scientific">Bradyrhizobium denitrificans</name>
    <dbReference type="NCBI Taxonomy" id="2734912"/>
    <lineage>
        <taxon>Bacteria</taxon>
        <taxon>Pseudomonadati</taxon>
        <taxon>Pseudomonadota</taxon>
        <taxon>Alphaproteobacteria</taxon>
        <taxon>Hyphomicrobiales</taxon>
        <taxon>Nitrobacteraceae</taxon>
        <taxon>Bradyrhizobium</taxon>
    </lineage>
</organism>
<keyword evidence="2" id="KW-0813">Transport</keyword>
<keyword evidence="4 6" id="KW-1133">Transmembrane helix</keyword>
<dbReference type="Gene3D" id="1.20.1250.20">
    <property type="entry name" value="MFS general substrate transporter like domains"/>
    <property type="match status" value="1"/>
</dbReference>
<reference evidence="8" key="1">
    <citation type="journal article" date="2021" name="ISME J.">
        <title>Evolutionary origin and ecological implication of a unique nif island in free-living Bradyrhizobium lineages.</title>
        <authorList>
            <person name="Tao J."/>
        </authorList>
    </citation>
    <scope>NUCLEOTIDE SEQUENCE [LARGE SCALE GENOMIC DNA]</scope>
    <source>
        <strain evidence="8">SZCCT0094</strain>
    </source>
</reference>
<feature type="transmembrane region" description="Helical" evidence="6">
    <location>
        <begin position="46"/>
        <end position="67"/>
    </location>
</feature>
<dbReference type="PANTHER" id="PTHR43791">
    <property type="entry name" value="PERMEASE-RELATED"/>
    <property type="match status" value="1"/>
</dbReference>
<dbReference type="InterPro" id="IPR036259">
    <property type="entry name" value="MFS_trans_sf"/>
</dbReference>
<comment type="subcellular location">
    <subcellularLocation>
        <location evidence="1">Membrane</location>
        <topology evidence="1">Multi-pass membrane protein</topology>
    </subcellularLocation>
</comment>
<keyword evidence="3 6" id="KW-0812">Transmembrane</keyword>
<dbReference type="EMBL" id="JAFCLK010000004">
    <property type="protein sequence ID" value="MBR1135152.1"/>
    <property type="molecule type" value="Genomic_DNA"/>
</dbReference>
<dbReference type="SUPFAM" id="SSF103473">
    <property type="entry name" value="MFS general substrate transporter"/>
    <property type="match status" value="1"/>
</dbReference>
<evidence type="ECO:0008006" key="9">
    <source>
        <dbReference type="Google" id="ProtNLM"/>
    </source>
</evidence>
<accession>A0ABS5G1G3</accession>
<evidence type="ECO:0000256" key="3">
    <source>
        <dbReference type="ARBA" id="ARBA00022692"/>
    </source>
</evidence>
<dbReference type="RefSeq" id="WP_172236220.1">
    <property type="nucleotide sequence ID" value="NZ_JABFDP010000007.1"/>
</dbReference>
<proteinExistence type="predicted"/>
<evidence type="ECO:0000256" key="6">
    <source>
        <dbReference type="SAM" id="Phobius"/>
    </source>
</evidence>
<evidence type="ECO:0000256" key="1">
    <source>
        <dbReference type="ARBA" id="ARBA00004141"/>
    </source>
</evidence>
<protein>
    <recommendedName>
        <fullName evidence="9">Major facilitator superfamily (MFS) profile domain-containing protein</fullName>
    </recommendedName>
</protein>
<keyword evidence="8" id="KW-1185">Reference proteome</keyword>
<keyword evidence="5 6" id="KW-0472">Membrane</keyword>